<dbReference type="OrthoDB" id="5671023at2"/>
<feature type="transmembrane region" description="Helical" evidence="1">
    <location>
        <begin position="116"/>
        <end position="137"/>
    </location>
</feature>
<keyword evidence="3" id="KW-1185">Reference proteome</keyword>
<organism evidence="2 3">
    <name type="scientific">Rodentibacter myodis</name>
    <dbReference type="NCBI Taxonomy" id="1907939"/>
    <lineage>
        <taxon>Bacteria</taxon>
        <taxon>Pseudomonadati</taxon>
        <taxon>Pseudomonadota</taxon>
        <taxon>Gammaproteobacteria</taxon>
        <taxon>Pasteurellales</taxon>
        <taxon>Pasteurellaceae</taxon>
        <taxon>Rodentibacter</taxon>
    </lineage>
</organism>
<evidence type="ECO:0000313" key="3">
    <source>
        <dbReference type="Proteomes" id="UP000188602"/>
    </source>
</evidence>
<dbReference type="RefSeq" id="WP_077423188.1">
    <property type="nucleotide sequence ID" value="NZ_MLHQ01000009.1"/>
</dbReference>
<evidence type="ECO:0000313" key="2">
    <source>
        <dbReference type="EMBL" id="OOF59465.1"/>
    </source>
</evidence>
<proteinExistence type="predicted"/>
<dbReference type="AlphaFoldDB" id="A0A1V3JS46"/>
<evidence type="ECO:0000256" key="1">
    <source>
        <dbReference type="SAM" id="Phobius"/>
    </source>
</evidence>
<keyword evidence="1" id="KW-0812">Transmembrane</keyword>
<feature type="transmembrane region" description="Helical" evidence="1">
    <location>
        <begin position="41"/>
        <end position="58"/>
    </location>
</feature>
<reference evidence="2 3" key="1">
    <citation type="submission" date="2016-10" db="EMBL/GenBank/DDBJ databases">
        <title>Rodentibacter gen. nov. and new species.</title>
        <authorList>
            <person name="Christensen H."/>
        </authorList>
    </citation>
    <scope>NUCLEOTIDE SEQUENCE [LARGE SCALE GENOMIC DNA]</scope>
    <source>
        <strain evidence="2 3">Ac151</strain>
    </source>
</reference>
<protein>
    <recommendedName>
        <fullName evidence="4">Transmembrane protein</fullName>
    </recommendedName>
</protein>
<sequence>MFNFNNQSKSYTPDTISRNIRQVREGVIEIRRYSDAQLRQFLWMWFLVITFFWMWNIIDPSQPLHHKMEWAWNSENKINEIVSLWKSTDNPLYTRDGQLLSEYKNELSLNTKQDILNSWCILSIPFCFFLLLIAPDWRPLRIDTNRRIAYFWQFGKFYITRYDERTNPLNAMKPYSYQSRLTNPEHAALILTLPHETDPNNIVRVDLGIFRPACDYQDQVLKDFLTDYMQSPNPDQEFAHYFKKEKRLWSDYINWFYHFSLFPTRGYNEKKTEAKIQQWLANNPEIY</sequence>
<comment type="caution">
    <text evidence="2">The sequence shown here is derived from an EMBL/GenBank/DDBJ whole genome shotgun (WGS) entry which is preliminary data.</text>
</comment>
<evidence type="ECO:0008006" key="4">
    <source>
        <dbReference type="Google" id="ProtNLM"/>
    </source>
</evidence>
<dbReference type="Proteomes" id="UP000188602">
    <property type="component" value="Unassembled WGS sequence"/>
</dbReference>
<dbReference type="STRING" id="1907939.BKL49_03180"/>
<accession>A0A1V3JS46</accession>
<keyword evidence="1" id="KW-1133">Transmembrane helix</keyword>
<dbReference type="EMBL" id="MLHQ01000009">
    <property type="protein sequence ID" value="OOF59465.1"/>
    <property type="molecule type" value="Genomic_DNA"/>
</dbReference>
<name>A0A1V3JS46_9PAST</name>
<keyword evidence="1" id="KW-0472">Membrane</keyword>
<gene>
    <name evidence="2" type="ORF">BKL49_03180</name>
</gene>